<proteinExistence type="predicted"/>
<dbReference type="AlphaFoldDB" id="A0A645D7X4"/>
<sequence>MNTQEAVFLSCDCDHHIYMHSNIALSLHYPNSMSYLEKEDQILMVEVHILVFFQYHKHNKCHCIHQLMNYYFFELK</sequence>
<name>A0A645D7X4_9ZZZZ</name>
<comment type="caution">
    <text evidence="1">The sequence shown here is derived from an EMBL/GenBank/DDBJ whole genome shotgun (WGS) entry which is preliminary data.</text>
</comment>
<gene>
    <name evidence="1" type="ORF">SDC9_132397</name>
</gene>
<evidence type="ECO:0000313" key="1">
    <source>
        <dbReference type="EMBL" id="MPM85319.1"/>
    </source>
</evidence>
<dbReference type="EMBL" id="VSSQ01033656">
    <property type="protein sequence ID" value="MPM85319.1"/>
    <property type="molecule type" value="Genomic_DNA"/>
</dbReference>
<accession>A0A645D7X4</accession>
<reference evidence="1" key="1">
    <citation type="submission" date="2019-08" db="EMBL/GenBank/DDBJ databases">
        <authorList>
            <person name="Kucharzyk K."/>
            <person name="Murdoch R.W."/>
            <person name="Higgins S."/>
            <person name="Loffler F."/>
        </authorList>
    </citation>
    <scope>NUCLEOTIDE SEQUENCE</scope>
</reference>
<protein>
    <submittedName>
        <fullName evidence="1">Uncharacterized protein</fullName>
    </submittedName>
</protein>
<organism evidence="1">
    <name type="scientific">bioreactor metagenome</name>
    <dbReference type="NCBI Taxonomy" id="1076179"/>
    <lineage>
        <taxon>unclassified sequences</taxon>
        <taxon>metagenomes</taxon>
        <taxon>ecological metagenomes</taxon>
    </lineage>
</organism>